<dbReference type="GeneID" id="69510329"/>
<gene>
    <name evidence="1" type="ORF">FIC87_03090</name>
</gene>
<organism evidence="1 2">
    <name type="scientific">Eggerthella lenta</name>
    <name type="common">Eubacterium lentum</name>
    <dbReference type="NCBI Taxonomy" id="84112"/>
    <lineage>
        <taxon>Bacteria</taxon>
        <taxon>Bacillati</taxon>
        <taxon>Actinomycetota</taxon>
        <taxon>Coriobacteriia</taxon>
        <taxon>Eggerthellales</taxon>
        <taxon>Eggerthellaceae</taxon>
        <taxon>Eggerthella</taxon>
    </lineage>
</organism>
<evidence type="ECO:0000313" key="2">
    <source>
        <dbReference type="Proteomes" id="UP000312594"/>
    </source>
</evidence>
<dbReference type="OMA" id="VISMHAM"/>
<accession>A0A369NVQ1</accession>
<dbReference type="AlphaFoldDB" id="A0A369NVQ1"/>
<name>A0A369NVQ1_EGGLN</name>
<comment type="caution">
    <text evidence="1">The sequence shown here is derived from an EMBL/GenBank/DDBJ whole genome shotgun (WGS) entry which is preliminary data.</text>
</comment>
<dbReference type="NCBIfam" id="TIGR02185">
    <property type="entry name" value="Trep_Strep"/>
    <property type="match status" value="1"/>
</dbReference>
<dbReference type="InterPro" id="IPR011733">
    <property type="entry name" value="CHP02185_IM"/>
</dbReference>
<evidence type="ECO:0000313" key="1">
    <source>
        <dbReference type="EMBL" id="TNU94861.1"/>
    </source>
</evidence>
<dbReference type="EMBL" id="VEVP01000004">
    <property type="protein sequence ID" value="TNU94861.1"/>
    <property type="molecule type" value="Genomic_DNA"/>
</dbReference>
<dbReference type="RefSeq" id="WP_013978977.1">
    <property type="nucleotide sequence ID" value="NZ_CP089331.1"/>
</dbReference>
<dbReference type="Proteomes" id="UP000312594">
    <property type="component" value="Unassembled WGS sequence"/>
</dbReference>
<reference evidence="1 2" key="1">
    <citation type="journal article" date="2005" name="Appl. Environ. Microbiol.">
        <title>Intestinal bacterial communities that produce active estrogen-like compounds enterodiol and enterolactone in humans.</title>
        <authorList>
            <person name="Clavel T."/>
            <person name="Henderson G."/>
            <person name="Alpert C.A."/>
            <person name="Philippe C."/>
            <person name="Rigottier-Gois L."/>
            <person name="Dore J."/>
            <person name="Blaut M."/>
        </authorList>
    </citation>
    <scope>NUCLEOTIDE SEQUENCE [LARGE SCALE GENOMIC DNA]</scope>
    <source>
        <strain evidence="1 2">SECO-MT75m2</strain>
    </source>
</reference>
<proteinExistence type="predicted"/>
<protein>
    <submittedName>
        <fullName evidence="1">MptD family putative ECF transporter S component</fullName>
    </submittedName>
</protein>
<sequence>MKLKDIATIAVLGVIGFALGMGVGMITGMFGALSMYVSAGFAAFFVGPVYTIMARKVQKRGTAFCFWLIYGVLYAIMGFAVATPLCLIAGIVAEIIAGDYGNKKRVWLSFSASMFIYSMHMIVFVLVLGSDGLATFVESISLEQAQQMVAMYTVDMMVICVLINIVTELLAGRFGMFINDKFFEKGAKESRLG</sequence>
<dbReference type="Pfam" id="PF09605">
    <property type="entry name" value="Trep_Strep"/>
    <property type="match status" value="1"/>
</dbReference>